<feature type="domain" description="Bromo" evidence="5">
    <location>
        <begin position="87"/>
        <end position="159"/>
    </location>
</feature>
<organism evidence="6 7">
    <name type="scientific">Castilleja foliolosa</name>
    <dbReference type="NCBI Taxonomy" id="1961234"/>
    <lineage>
        <taxon>Eukaryota</taxon>
        <taxon>Viridiplantae</taxon>
        <taxon>Streptophyta</taxon>
        <taxon>Embryophyta</taxon>
        <taxon>Tracheophyta</taxon>
        <taxon>Spermatophyta</taxon>
        <taxon>Magnoliopsida</taxon>
        <taxon>eudicotyledons</taxon>
        <taxon>Gunneridae</taxon>
        <taxon>Pentapetalae</taxon>
        <taxon>asterids</taxon>
        <taxon>lamiids</taxon>
        <taxon>Lamiales</taxon>
        <taxon>Orobanchaceae</taxon>
        <taxon>Pedicularideae</taxon>
        <taxon>Castillejinae</taxon>
        <taxon>Castilleja</taxon>
    </lineage>
</organism>
<dbReference type="Proteomes" id="UP001632038">
    <property type="component" value="Unassembled WGS sequence"/>
</dbReference>
<feature type="region of interest" description="Disordered" evidence="4">
    <location>
        <begin position="37"/>
        <end position="69"/>
    </location>
</feature>
<evidence type="ECO:0000259" key="5">
    <source>
        <dbReference type="PROSITE" id="PS50014"/>
    </source>
</evidence>
<dbReference type="PANTHER" id="PTHR46136">
    <property type="entry name" value="TRANSCRIPTION FACTOR GTE8"/>
    <property type="match status" value="1"/>
</dbReference>
<evidence type="ECO:0000313" key="6">
    <source>
        <dbReference type="EMBL" id="KAL3616960.1"/>
    </source>
</evidence>
<dbReference type="InterPro" id="IPR036427">
    <property type="entry name" value="Bromodomain-like_sf"/>
</dbReference>
<evidence type="ECO:0000256" key="4">
    <source>
        <dbReference type="SAM" id="MobiDB-lite"/>
    </source>
</evidence>
<protein>
    <recommendedName>
        <fullName evidence="5">Bromo domain-containing protein</fullName>
    </recommendedName>
</protein>
<accession>A0ABD3BJR2</accession>
<comment type="caution">
    <text evidence="6">The sequence shown here is derived from an EMBL/GenBank/DDBJ whole genome shotgun (WGS) entry which is preliminary data.</text>
</comment>
<feature type="compositionally biased region" description="Basic and acidic residues" evidence="4">
    <location>
        <begin position="271"/>
        <end position="292"/>
    </location>
</feature>
<dbReference type="PANTHER" id="PTHR46136:SF19">
    <property type="entry name" value="TRANSCRIPTION FACTOR GTE12"/>
    <property type="match status" value="1"/>
</dbReference>
<feature type="compositionally biased region" description="Basic and acidic residues" evidence="4">
    <location>
        <begin position="56"/>
        <end position="69"/>
    </location>
</feature>
<evidence type="ECO:0000256" key="2">
    <source>
        <dbReference type="PROSITE-ProRule" id="PRU00035"/>
    </source>
</evidence>
<evidence type="ECO:0000256" key="3">
    <source>
        <dbReference type="SAM" id="Coils"/>
    </source>
</evidence>
<name>A0ABD3BJR2_9LAMI</name>
<evidence type="ECO:0000256" key="1">
    <source>
        <dbReference type="ARBA" id="ARBA00023117"/>
    </source>
</evidence>
<proteinExistence type="predicted"/>
<evidence type="ECO:0000313" key="7">
    <source>
        <dbReference type="Proteomes" id="UP001632038"/>
    </source>
</evidence>
<gene>
    <name evidence="6" type="ORF">CASFOL_039354</name>
</gene>
<dbReference type="Pfam" id="PF00439">
    <property type="entry name" value="Bromodomain"/>
    <property type="match status" value="1"/>
</dbReference>
<sequence>MPTEVIAPRNLKFKITTKGIRSDLVNASVKNCQKIQVSEIGNKHRPEMNLQARKRKPEDSHDDRRAKRRNMDRVLKIQCGTLLKELMSHRGAHIFAQPVDPVKLNIPDYFSFVSKPMDLGTIKRKLESNEYFTADQFADDVRLTFSNAIAYNPEGHAVHKLAKEMMIIFCRKWRSLVSKLIHPVENNQKDTKPIGFMRVHREEKPARAALKVCSSLRTTIQKAPCLPRARPLFDLNESPDATRDKCPSCASSVCHCRLKNGSAQTSTSDISSERSSENNKSVDSKQEREVKRPLPFCLDSDGPGVVTNEVKSPHRSPPDTIAAVSVEDWTSMNVEVSPSKALRAAMLKSRFADTIFKATHQNDEKLASRNREARERLEREKQQEKARIEREIKAAEAASRMRELNKFKMQNDFQMKRDRDRAAAKIALQQMQRTVVINEGMEIIEDVQTMFRGYLSSKPLERLGLYFKIDYLREVEDEDFEEGEILS</sequence>
<dbReference type="EMBL" id="JAVIJP010000087">
    <property type="protein sequence ID" value="KAL3616960.1"/>
    <property type="molecule type" value="Genomic_DNA"/>
</dbReference>
<dbReference type="InterPro" id="IPR001487">
    <property type="entry name" value="Bromodomain"/>
</dbReference>
<dbReference type="PROSITE" id="PS50014">
    <property type="entry name" value="BROMODOMAIN_2"/>
    <property type="match status" value="1"/>
</dbReference>
<dbReference type="InterPro" id="IPR052442">
    <property type="entry name" value="Env_Response_Regulator"/>
</dbReference>
<keyword evidence="3" id="KW-0175">Coiled coil</keyword>
<dbReference type="SUPFAM" id="SSF47370">
    <property type="entry name" value="Bromodomain"/>
    <property type="match status" value="1"/>
</dbReference>
<feature type="region of interest" description="Disordered" evidence="4">
    <location>
        <begin position="262"/>
        <end position="319"/>
    </location>
</feature>
<keyword evidence="7" id="KW-1185">Reference proteome</keyword>
<dbReference type="PRINTS" id="PR00503">
    <property type="entry name" value="BROMODOMAIN"/>
</dbReference>
<keyword evidence="1 2" id="KW-0103">Bromodomain</keyword>
<dbReference type="Gene3D" id="1.20.920.10">
    <property type="entry name" value="Bromodomain-like"/>
    <property type="match status" value="1"/>
</dbReference>
<dbReference type="SMART" id="SM00297">
    <property type="entry name" value="BROMO"/>
    <property type="match status" value="1"/>
</dbReference>
<dbReference type="AlphaFoldDB" id="A0ABD3BJR2"/>
<feature type="coiled-coil region" evidence="3">
    <location>
        <begin position="360"/>
        <end position="398"/>
    </location>
</feature>
<reference evidence="7" key="1">
    <citation type="journal article" date="2024" name="IScience">
        <title>Strigolactones Initiate the Formation of Haustorium-like Structures in Castilleja.</title>
        <authorList>
            <person name="Buerger M."/>
            <person name="Peterson D."/>
            <person name="Chory J."/>
        </authorList>
    </citation>
    <scope>NUCLEOTIDE SEQUENCE [LARGE SCALE GENOMIC DNA]</scope>
</reference>